<dbReference type="EMBL" id="FQXA01000002">
    <property type="protein sequence ID" value="SHG75357.1"/>
    <property type="molecule type" value="Genomic_DNA"/>
</dbReference>
<reference evidence="2 3" key="1">
    <citation type="submission" date="2016-11" db="EMBL/GenBank/DDBJ databases">
        <authorList>
            <person name="Jaros S."/>
            <person name="Januszkiewicz K."/>
            <person name="Wedrychowicz H."/>
        </authorList>
    </citation>
    <scope>NUCLEOTIDE SEQUENCE [LARGE SCALE GENOMIC DNA]</scope>
    <source>
        <strain evidence="2 3">DSM 18231</strain>
    </source>
</reference>
<dbReference type="Proteomes" id="UP000184000">
    <property type="component" value="Unassembled WGS sequence"/>
</dbReference>
<evidence type="ECO:0000313" key="3">
    <source>
        <dbReference type="Proteomes" id="UP000184000"/>
    </source>
</evidence>
<sequence>MNRLFDKNAPQNVHGWERGASVAGGLVMLGRGLRRGGLSGLLQLAMGGMALARGISGRCEAKRILTATEQAPHQARADKQRYSHMPLDSEVHSPDFDEPEMAFPDTTPMGHETHPGERRGTS</sequence>
<protein>
    <recommendedName>
        <fullName evidence="4">DUF2892 domain-containing protein</fullName>
    </recommendedName>
</protein>
<accession>A0A1M5MDN4</accession>
<name>A0A1M5MDN4_9GAMM</name>
<dbReference type="RefSeq" id="WP_073299655.1">
    <property type="nucleotide sequence ID" value="NZ_FQXA01000002.1"/>
</dbReference>
<gene>
    <name evidence="2" type="ORF">SAMN02744645_1234</name>
</gene>
<evidence type="ECO:0008006" key="4">
    <source>
        <dbReference type="Google" id="ProtNLM"/>
    </source>
</evidence>
<dbReference type="GeneID" id="98638373"/>
<feature type="compositionally biased region" description="Basic and acidic residues" evidence="1">
    <location>
        <begin position="111"/>
        <end position="122"/>
    </location>
</feature>
<feature type="region of interest" description="Disordered" evidence="1">
    <location>
        <begin position="70"/>
        <end position="122"/>
    </location>
</feature>
<feature type="compositionally biased region" description="Basic and acidic residues" evidence="1">
    <location>
        <begin position="75"/>
        <end position="95"/>
    </location>
</feature>
<proteinExistence type="predicted"/>
<dbReference type="AlphaFoldDB" id="A0A1M5MDN4"/>
<evidence type="ECO:0000313" key="2">
    <source>
        <dbReference type="EMBL" id="SHG75357.1"/>
    </source>
</evidence>
<evidence type="ECO:0000256" key="1">
    <source>
        <dbReference type="SAM" id="MobiDB-lite"/>
    </source>
</evidence>
<organism evidence="2 3">
    <name type="scientific">Stutzerimonas xanthomarina DSM 18231</name>
    <dbReference type="NCBI Taxonomy" id="1403346"/>
    <lineage>
        <taxon>Bacteria</taxon>
        <taxon>Pseudomonadati</taxon>
        <taxon>Pseudomonadota</taxon>
        <taxon>Gammaproteobacteria</taxon>
        <taxon>Pseudomonadales</taxon>
        <taxon>Pseudomonadaceae</taxon>
        <taxon>Stutzerimonas</taxon>
    </lineage>
</organism>